<evidence type="ECO:0000256" key="1">
    <source>
        <dbReference type="ARBA" id="ARBA00007553"/>
    </source>
</evidence>
<organism evidence="4 5">
    <name type="scientific">Streptomyces smaragdinus</name>
    <dbReference type="NCBI Taxonomy" id="2585196"/>
    <lineage>
        <taxon>Bacteria</taxon>
        <taxon>Bacillati</taxon>
        <taxon>Actinomycetota</taxon>
        <taxon>Actinomycetes</taxon>
        <taxon>Kitasatosporales</taxon>
        <taxon>Streptomycetaceae</taxon>
        <taxon>Streptomyces</taxon>
    </lineage>
</organism>
<sequence length="441" mass="46075">MRPLTVSSIGACAALAFTSLVLFPTAGESPRTSLLAGSVTDAVPGSTQSLPLVPLAAESSDRAPGAAAIGLPARDVHPFSLVGVVWRDPSAELHGTVQVRARGRDDGDWSAWQDLAVHSDDAPDAGSPERGSTDRGSTAPLWVGDSDGVQVRVTPEPSTDKAPTALPAGLRVELVDPGADPEAQERATRYEGEPAAASDTASAVNTGLISEDGTEIEPLSKEATEIESAQFNPELSPAMRPFIGPRPGIVTRRGWGADESIREKAFKYTDTVKAAFVHHSATGNDYRCSEAPAVLRSIYRYHVKSLGWADFGYNFAVDKCGRIYEGRAGGVTRAVLGAHTYGFNNNSMGIAVLGTYTSTAPSAEAVEAVAKLTAWKLGLYGANPKATVTLVSGGGKFAVGSKVSMHVIAGHRDGFATDCPGAKLYGQLTTARTDSAKLQGR</sequence>
<dbReference type="PANTHER" id="PTHR11022:SF41">
    <property type="entry name" value="PEPTIDOGLYCAN-RECOGNITION PROTEIN LC-RELATED"/>
    <property type="match status" value="1"/>
</dbReference>
<feature type="compositionally biased region" description="Basic and acidic residues" evidence="2">
    <location>
        <begin position="183"/>
        <end position="192"/>
    </location>
</feature>
<comment type="similarity">
    <text evidence="1">Belongs to the N-acetylmuramoyl-L-alanine amidase 2 family.</text>
</comment>
<dbReference type="GO" id="GO:0008745">
    <property type="term" value="F:N-acetylmuramoyl-L-alanine amidase activity"/>
    <property type="evidence" value="ECO:0007669"/>
    <property type="project" value="InterPro"/>
</dbReference>
<feature type="region of interest" description="Disordered" evidence="2">
    <location>
        <begin position="180"/>
        <end position="202"/>
    </location>
</feature>
<dbReference type="Pfam" id="PF01510">
    <property type="entry name" value="Amidase_2"/>
    <property type="match status" value="1"/>
</dbReference>
<dbReference type="SUPFAM" id="SSF55846">
    <property type="entry name" value="N-acetylmuramoyl-L-alanine amidase-like"/>
    <property type="match status" value="1"/>
</dbReference>
<keyword evidence="5" id="KW-1185">Reference proteome</keyword>
<name>A0A7K0CRN4_9ACTN</name>
<dbReference type="CDD" id="cd06583">
    <property type="entry name" value="PGRP"/>
    <property type="match status" value="1"/>
</dbReference>
<dbReference type="GO" id="GO:0009253">
    <property type="term" value="P:peptidoglycan catabolic process"/>
    <property type="evidence" value="ECO:0007669"/>
    <property type="project" value="InterPro"/>
</dbReference>
<dbReference type="PANTHER" id="PTHR11022">
    <property type="entry name" value="PEPTIDOGLYCAN RECOGNITION PROTEIN"/>
    <property type="match status" value="1"/>
</dbReference>
<dbReference type="InterPro" id="IPR002502">
    <property type="entry name" value="Amidase_domain"/>
</dbReference>
<dbReference type="InterPro" id="IPR006619">
    <property type="entry name" value="PGRP_domain_met/bac"/>
</dbReference>
<dbReference type="RefSeq" id="WP_153456867.1">
    <property type="nucleotide sequence ID" value="NZ_WEGJ01000044.1"/>
</dbReference>
<dbReference type="AlphaFoldDB" id="A0A7K0CRN4"/>
<dbReference type="Proteomes" id="UP000466345">
    <property type="component" value="Unassembled WGS sequence"/>
</dbReference>
<dbReference type="InterPro" id="IPR036505">
    <property type="entry name" value="Amidase/PGRP_sf"/>
</dbReference>
<dbReference type="OrthoDB" id="514320at2"/>
<gene>
    <name evidence="4" type="ORF">SRB5_62720</name>
</gene>
<feature type="region of interest" description="Disordered" evidence="2">
    <location>
        <begin position="118"/>
        <end position="145"/>
    </location>
</feature>
<evidence type="ECO:0000259" key="3">
    <source>
        <dbReference type="SMART" id="SM00701"/>
    </source>
</evidence>
<reference evidence="4 5" key="1">
    <citation type="submission" date="2019-10" db="EMBL/GenBank/DDBJ databases">
        <title>Streptomyces smaragdinus sp. nov. and Streptomyces fabii sp. nov., isolated from the gut of fungus growing-termite Macrotermes natalensis.</title>
        <authorList>
            <person name="Schwitalla J."/>
            <person name="Benndorf R."/>
            <person name="Martin K."/>
            <person name="De Beer W."/>
            <person name="Kaster A.-K."/>
            <person name="Vollmers J."/>
            <person name="Poulsen M."/>
            <person name="Beemelmanns C."/>
        </authorList>
    </citation>
    <scope>NUCLEOTIDE SEQUENCE [LARGE SCALE GENOMIC DNA]</scope>
    <source>
        <strain evidence="4 5">RB5</strain>
    </source>
</reference>
<evidence type="ECO:0000313" key="4">
    <source>
        <dbReference type="EMBL" id="MQY16080.1"/>
    </source>
</evidence>
<accession>A0A7K0CRN4</accession>
<feature type="domain" description="Peptidoglycan recognition protein family" evidence="3">
    <location>
        <begin position="247"/>
        <end position="395"/>
    </location>
</feature>
<dbReference type="EMBL" id="WEGJ01000044">
    <property type="protein sequence ID" value="MQY16080.1"/>
    <property type="molecule type" value="Genomic_DNA"/>
</dbReference>
<protein>
    <recommendedName>
        <fullName evidence="3">Peptidoglycan recognition protein family domain-containing protein</fullName>
    </recommendedName>
</protein>
<dbReference type="Gene3D" id="3.40.80.10">
    <property type="entry name" value="Peptidoglycan recognition protein-like"/>
    <property type="match status" value="1"/>
</dbReference>
<dbReference type="InterPro" id="IPR015510">
    <property type="entry name" value="PGRP"/>
</dbReference>
<comment type="caution">
    <text evidence="4">The sequence shown here is derived from an EMBL/GenBank/DDBJ whole genome shotgun (WGS) entry which is preliminary data.</text>
</comment>
<proteinExistence type="inferred from homology"/>
<dbReference type="GO" id="GO:0008270">
    <property type="term" value="F:zinc ion binding"/>
    <property type="evidence" value="ECO:0007669"/>
    <property type="project" value="InterPro"/>
</dbReference>
<dbReference type="SMART" id="SM00701">
    <property type="entry name" value="PGRP"/>
    <property type="match status" value="1"/>
</dbReference>
<evidence type="ECO:0000313" key="5">
    <source>
        <dbReference type="Proteomes" id="UP000466345"/>
    </source>
</evidence>
<evidence type="ECO:0000256" key="2">
    <source>
        <dbReference type="SAM" id="MobiDB-lite"/>
    </source>
</evidence>